<keyword evidence="6" id="KW-0106">Calcium</keyword>
<keyword evidence="5" id="KW-0720">Serine protease</keyword>
<evidence type="ECO:0000256" key="5">
    <source>
        <dbReference type="ARBA" id="ARBA00022825"/>
    </source>
</evidence>
<dbReference type="InterPro" id="IPR006585">
    <property type="entry name" value="FTP1"/>
</dbReference>
<feature type="domain" description="Fucolectin tachylectin-4 pentraxin-1" evidence="9">
    <location>
        <begin position="309"/>
        <end position="457"/>
    </location>
</feature>
<dbReference type="PROSITE" id="PS00138">
    <property type="entry name" value="SUBTILASE_SER"/>
    <property type="match status" value="1"/>
</dbReference>
<reference evidence="10" key="1">
    <citation type="submission" date="2021-01" db="EMBL/GenBank/DDBJ databases">
        <authorList>
            <person name="Eckstrom K.M.E."/>
        </authorList>
    </citation>
    <scope>NUCLEOTIDE SEQUENCE</scope>
    <source>
        <strain evidence="10">UVCC 0001</strain>
    </source>
</reference>
<evidence type="ECO:0000259" key="9">
    <source>
        <dbReference type="SMART" id="SM00607"/>
    </source>
</evidence>
<dbReference type="InterPro" id="IPR008979">
    <property type="entry name" value="Galactose-bd-like_sf"/>
</dbReference>
<dbReference type="InterPro" id="IPR023828">
    <property type="entry name" value="Peptidase_S8_Ser-AS"/>
</dbReference>
<keyword evidence="4" id="KW-0378">Hydrolase</keyword>
<dbReference type="InterPro" id="IPR000421">
    <property type="entry name" value="FA58C"/>
</dbReference>
<dbReference type="SMART" id="SM00607">
    <property type="entry name" value="FTP"/>
    <property type="match status" value="1"/>
</dbReference>
<dbReference type="Gene3D" id="2.60.120.260">
    <property type="entry name" value="Galactose-binding domain-like"/>
    <property type="match status" value="1"/>
</dbReference>
<keyword evidence="11" id="KW-1185">Reference proteome</keyword>
<dbReference type="AlphaFoldDB" id="A0AAD9MIN5"/>
<sequence length="458" mass="48829">MTTDRVLVQFKSNVVRAYSDDDLGVEFQKTAVGSIGVYTITDNMTVEEKVEQLSALRSVANVEPDFKVAVTRKPNDPKYPLQWHLPKVSAPAAWDLETGTRAVKVCAIDSGSRIDHPDLVANVAGGWNLVPVVQTDGSAAPAMYSCRFIWDDHSGYVSDAMTCLSLCRGVGAMITSNSWGGVAYSDFMYQQIKAARAAGQLFINAAGNSVINMNASPKYPAAYDLDNIIAVAATSDSDGISAYSNYGNAVVHIGAPGDGIMSTFYDLTYGWMWGTSMAAPVVTGAAVLAQSLASRRGVTLTYAQIRDYILNNADTVPGLTAYVMGGRRLNISGAIAAIDKAYPATSPSVHPARSNPWWVMDLGAAANLTSVVIKGRVDCGTGCYTDLGRAQVYLGNSLWQGPSSRAYYTFCGQLPVVMRAGSRHTVDCEAPVGARYVSVYLPKNATSLTLCEVDVVVG</sequence>
<evidence type="ECO:0000256" key="4">
    <source>
        <dbReference type="ARBA" id="ARBA00022801"/>
    </source>
</evidence>
<comment type="caution">
    <text evidence="8">Lacks conserved residue(s) required for the propagation of feature annotation.</text>
</comment>
<evidence type="ECO:0000313" key="11">
    <source>
        <dbReference type="Proteomes" id="UP001255856"/>
    </source>
</evidence>
<dbReference type="Pfam" id="PF00082">
    <property type="entry name" value="Peptidase_S8"/>
    <property type="match status" value="1"/>
</dbReference>
<dbReference type="GO" id="GO:0004252">
    <property type="term" value="F:serine-type endopeptidase activity"/>
    <property type="evidence" value="ECO:0007669"/>
    <property type="project" value="InterPro"/>
</dbReference>
<dbReference type="InterPro" id="IPR000209">
    <property type="entry name" value="Peptidase_S8/S53_dom"/>
</dbReference>
<evidence type="ECO:0000256" key="8">
    <source>
        <dbReference type="PROSITE-ProRule" id="PRU01240"/>
    </source>
</evidence>
<evidence type="ECO:0000313" key="10">
    <source>
        <dbReference type="EMBL" id="KAK2078707.1"/>
    </source>
</evidence>
<dbReference type="PROSITE" id="PS51892">
    <property type="entry name" value="SUBTILASE"/>
    <property type="match status" value="1"/>
</dbReference>
<comment type="caution">
    <text evidence="10">The sequence shown here is derived from an EMBL/GenBank/DDBJ whole genome shotgun (WGS) entry which is preliminary data.</text>
</comment>
<evidence type="ECO:0000256" key="7">
    <source>
        <dbReference type="ARBA" id="ARBA00023157"/>
    </source>
</evidence>
<dbReference type="SUPFAM" id="SSF49785">
    <property type="entry name" value="Galactose-binding domain-like"/>
    <property type="match status" value="1"/>
</dbReference>
<dbReference type="InterPro" id="IPR015500">
    <property type="entry name" value="Peptidase_S8_subtilisin-rel"/>
</dbReference>
<name>A0AAD9MIN5_PROWI</name>
<accession>A0AAD9MIN5</accession>
<evidence type="ECO:0000256" key="6">
    <source>
        <dbReference type="ARBA" id="ARBA00022837"/>
    </source>
</evidence>
<comment type="similarity">
    <text evidence="1 8">Belongs to the peptidase S8 family.</text>
</comment>
<dbReference type="InterPro" id="IPR036852">
    <property type="entry name" value="Peptidase_S8/S53_dom_sf"/>
</dbReference>
<dbReference type="Pfam" id="PF00754">
    <property type="entry name" value="F5_F8_type_C"/>
    <property type="match status" value="1"/>
</dbReference>
<organism evidence="10 11">
    <name type="scientific">Prototheca wickerhamii</name>
    <dbReference type="NCBI Taxonomy" id="3111"/>
    <lineage>
        <taxon>Eukaryota</taxon>
        <taxon>Viridiplantae</taxon>
        <taxon>Chlorophyta</taxon>
        <taxon>core chlorophytes</taxon>
        <taxon>Trebouxiophyceae</taxon>
        <taxon>Chlorellales</taxon>
        <taxon>Chlorellaceae</taxon>
        <taxon>Prototheca</taxon>
    </lineage>
</organism>
<evidence type="ECO:0000256" key="2">
    <source>
        <dbReference type="ARBA" id="ARBA00022670"/>
    </source>
</evidence>
<gene>
    <name evidence="10" type="ORF">QBZ16_003547</name>
</gene>
<dbReference type="PANTHER" id="PTHR43806:SF11">
    <property type="entry name" value="CEREVISIN-RELATED"/>
    <property type="match status" value="1"/>
</dbReference>
<keyword evidence="7" id="KW-1015">Disulfide bond</keyword>
<dbReference type="InterPro" id="IPR050131">
    <property type="entry name" value="Peptidase_S8_subtilisin-like"/>
</dbReference>
<dbReference type="EMBL" id="JASFZW010000004">
    <property type="protein sequence ID" value="KAK2078707.1"/>
    <property type="molecule type" value="Genomic_DNA"/>
</dbReference>
<evidence type="ECO:0000256" key="3">
    <source>
        <dbReference type="ARBA" id="ARBA00022723"/>
    </source>
</evidence>
<dbReference type="SUPFAM" id="SSF52743">
    <property type="entry name" value="Subtilisin-like"/>
    <property type="match status" value="1"/>
</dbReference>
<dbReference type="GO" id="GO:0046872">
    <property type="term" value="F:metal ion binding"/>
    <property type="evidence" value="ECO:0007669"/>
    <property type="project" value="UniProtKB-KW"/>
</dbReference>
<dbReference type="Proteomes" id="UP001255856">
    <property type="component" value="Unassembled WGS sequence"/>
</dbReference>
<dbReference type="Gene3D" id="3.40.50.200">
    <property type="entry name" value="Peptidase S8/S53 domain"/>
    <property type="match status" value="2"/>
</dbReference>
<evidence type="ECO:0000256" key="1">
    <source>
        <dbReference type="ARBA" id="ARBA00011073"/>
    </source>
</evidence>
<dbReference type="GO" id="GO:0006508">
    <property type="term" value="P:proteolysis"/>
    <property type="evidence" value="ECO:0007669"/>
    <property type="project" value="UniProtKB-KW"/>
</dbReference>
<protein>
    <recommendedName>
        <fullName evidence="9">Fucolectin tachylectin-4 pentraxin-1 domain-containing protein</fullName>
    </recommendedName>
</protein>
<dbReference type="PRINTS" id="PR00723">
    <property type="entry name" value="SUBTILISIN"/>
</dbReference>
<keyword evidence="2" id="KW-0645">Protease</keyword>
<keyword evidence="3" id="KW-0479">Metal-binding</keyword>
<dbReference type="PANTHER" id="PTHR43806">
    <property type="entry name" value="PEPTIDASE S8"/>
    <property type="match status" value="1"/>
</dbReference>
<proteinExistence type="inferred from homology"/>